<organism evidence="2 3">
    <name type="scientific">Aerosakkonema funiforme FACHB-1375</name>
    <dbReference type="NCBI Taxonomy" id="2949571"/>
    <lineage>
        <taxon>Bacteria</taxon>
        <taxon>Bacillati</taxon>
        <taxon>Cyanobacteriota</taxon>
        <taxon>Cyanophyceae</taxon>
        <taxon>Oscillatoriophycideae</taxon>
        <taxon>Aerosakkonematales</taxon>
        <taxon>Aerosakkonemataceae</taxon>
        <taxon>Aerosakkonema</taxon>
    </lineage>
</organism>
<sequence length="110" mass="12196">MDKESAKVRYGVVLVTAGTREEAEAIAQNLVESKLAACVSLFPIKSILIWSGQLHKEEEWQLLIKTDLAKFETLEAKIRELISYEVPEIIALPLVAGSAPYLAWISAQVN</sequence>
<reference evidence="2" key="1">
    <citation type="journal article" date="2015" name="ISME J.">
        <title>Draft Genome Sequence of Streptomyces incarnatus NRRL8089, which Produces the Nucleoside Antibiotic Sinefungin.</title>
        <authorList>
            <person name="Oshima K."/>
            <person name="Hattori M."/>
            <person name="Shimizu H."/>
            <person name="Fukuda K."/>
            <person name="Nemoto M."/>
            <person name="Inagaki K."/>
            <person name="Tamura T."/>
        </authorList>
    </citation>
    <scope>NUCLEOTIDE SEQUENCE</scope>
    <source>
        <strain evidence="2">FACHB-1375</strain>
    </source>
</reference>
<proteinExistence type="inferred from homology"/>
<dbReference type="Gene3D" id="3.30.70.120">
    <property type="match status" value="1"/>
</dbReference>
<dbReference type="InterPro" id="IPR011322">
    <property type="entry name" value="N-reg_PII-like_a/b"/>
</dbReference>
<evidence type="ECO:0000313" key="3">
    <source>
        <dbReference type="Proteomes" id="UP000641646"/>
    </source>
</evidence>
<comment type="similarity">
    <text evidence="1">Belongs to the CutA family.</text>
</comment>
<gene>
    <name evidence="2" type="ORF">H6G03_14320</name>
</gene>
<dbReference type="PANTHER" id="PTHR23419:SF8">
    <property type="entry name" value="FI09726P"/>
    <property type="match status" value="1"/>
</dbReference>
<keyword evidence="3" id="KW-1185">Reference proteome</keyword>
<accession>A0A926VE78</accession>
<reference evidence="2" key="2">
    <citation type="submission" date="2020-08" db="EMBL/GenBank/DDBJ databases">
        <authorList>
            <person name="Chen M."/>
            <person name="Teng W."/>
            <person name="Zhao L."/>
            <person name="Hu C."/>
            <person name="Zhou Y."/>
            <person name="Han B."/>
            <person name="Song L."/>
            <person name="Shu W."/>
        </authorList>
    </citation>
    <scope>NUCLEOTIDE SEQUENCE</scope>
    <source>
        <strain evidence="2">FACHB-1375</strain>
    </source>
</reference>
<evidence type="ECO:0000256" key="1">
    <source>
        <dbReference type="ARBA" id="ARBA00010169"/>
    </source>
</evidence>
<dbReference type="SUPFAM" id="SSF54913">
    <property type="entry name" value="GlnB-like"/>
    <property type="match status" value="1"/>
</dbReference>
<protein>
    <submittedName>
        <fullName evidence="2">Divalent-cation tolerance protein CutA</fullName>
    </submittedName>
</protein>
<dbReference type="InterPro" id="IPR004323">
    <property type="entry name" value="Ion_tolerance_CutA"/>
</dbReference>
<dbReference type="GO" id="GO:0005507">
    <property type="term" value="F:copper ion binding"/>
    <property type="evidence" value="ECO:0007669"/>
    <property type="project" value="TreeGrafter"/>
</dbReference>
<dbReference type="PANTHER" id="PTHR23419">
    <property type="entry name" value="DIVALENT CATION TOLERANCE CUTA-RELATED"/>
    <property type="match status" value="1"/>
</dbReference>
<name>A0A926VE78_9CYAN</name>
<evidence type="ECO:0000313" key="2">
    <source>
        <dbReference type="EMBL" id="MBD2182260.1"/>
    </source>
</evidence>
<dbReference type="Pfam" id="PF03091">
    <property type="entry name" value="CutA1"/>
    <property type="match status" value="1"/>
</dbReference>
<dbReference type="Proteomes" id="UP000641646">
    <property type="component" value="Unassembled WGS sequence"/>
</dbReference>
<dbReference type="InterPro" id="IPR015867">
    <property type="entry name" value="N-reg_PII/ATP_PRibTrfase_C"/>
</dbReference>
<dbReference type="RefSeq" id="WP_190465089.1">
    <property type="nucleotide sequence ID" value="NZ_JACJPW010000033.1"/>
</dbReference>
<dbReference type="AlphaFoldDB" id="A0A926VE78"/>
<dbReference type="GO" id="GO:0010038">
    <property type="term" value="P:response to metal ion"/>
    <property type="evidence" value="ECO:0007669"/>
    <property type="project" value="InterPro"/>
</dbReference>
<comment type="caution">
    <text evidence="2">The sequence shown here is derived from an EMBL/GenBank/DDBJ whole genome shotgun (WGS) entry which is preliminary data.</text>
</comment>
<dbReference type="EMBL" id="JACJPW010000033">
    <property type="protein sequence ID" value="MBD2182260.1"/>
    <property type="molecule type" value="Genomic_DNA"/>
</dbReference>